<keyword evidence="1" id="KW-0732">Signal</keyword>
<protein>
    <recommendedName>
        <fullName evidence="4">Extracellular membrane protein CFEM domain-containing protein</fullName>
    </recommendedName>
</protein>
<evidence type="ECO:0000256" key="1">
    <source>
        <dbReference type="SAM" id="SignalP"/>
    </source>
</evidence>
<evidence type="ECO:0000313" key="3">
    <source>
        <dbReference type="Proteomes" id="UP000284842"/>
    </source>
</evidence>
<dbReference type="AlphaFoldDB" id="A0A409VX96"/>
<feature type="signal peptide" evidence="1">
    <location>
        <begin position="1"/>
        <end position="20"/>
    </location>
</feature>
<reference evidence="2 3" key="1">
    <citation type="journal article" date="2018" name="Evol. Lett.">
        <title>Horizontal gene cluster transfer increased hallucinogenic mushroom diversity.</title>
        <authorList>
            <person name="Reynolds H.T."/>
            <person name="Vijayakumar V."/>
            <person name="Gluck-Thaler E."/>
            <person name="Korotkin H.B."/>
            <person name="Matheny P.B."/>
            <person name="Slot J.C."/>
        </authorList>
    </citation>
    <scope>NUCLEOTIDE SEQUENCE [LARGE SCALE GENOMIC DNA]</scope>
    <source>
        <strain evidence="2 3">2629</strain>
    </source>
</reference>
<dbReference type="InParanoid" id="A0A409VX96"/>
<feature type="chain" id="PRO_5019230013" description="Extracellular membrane protein CFEM domain-containing protein" evidence="1">
    <location>
        <begin position="21"/>
        <end position="144"/>
    </location>
</feature>
<dbReference type="OrthoDB" id="2564568at2759"/>
<keyword evidence="3" id="KW-1185">Reference proteome</keyword>
<comment type="caution">
    <text evidence="2">The sequence shown here is derived from an EMBL/GenBank/DDBJ whole genome shotgun (WGS) entry which is preliminary data.</text>
</comment>
<evidence type="ECO:0008006" key="4">
    <source>
        <dbReference type="Google" id="ProtNLM"/>
    </source>
</evidence>
<sequence length="144" mass="13866">MVAIFGLAATFLLSVVAVNAQLPANLPASCLSGTCKALADKFTSTTSGGALCAADPACFCSSDVAKGLADCYKCAAAVIDQKTIDDALTAYSDGCKSTGHNVDVTGGSGGNSNGSGNGGNTGGASSLQISSFAAAAALGGLVFL</sequence>
<name>A0A409VX96_9AGAR</name>
<gene>
    <name evidence="2" type="ORF">CVT24_000555</name>
</gene>
<accession>A0A409VX96</accession>
<dbReference type="Proteomes" id="UP000284842">
    <property type="component" value="Unassembled WGS sequence"/>
</dbReference>
<evidence type="ECO:0000313" key="2">
    <source>
        <dbReference type="EMBL" id="PPQ70871.1"/>
    </source>
</evidence>
<dbReference type="EMBL" id="NHTK01005937">
    <property type="protein sequence ID" value="PPQ70871.1"/>
    <property type="molecule type" value="Genomic_DNA"/>
</dbReference>
<proteinExistence type="predicted"/>
<organism evidence="2 3">
    <name type="scientific">Panaeolus cyanescens</name>
    <dbReference type="NCBI Taxonomy" id="181874"/>
    <lineage>
        <taxon>Eukaryota</taxon>
        <taxon>Fungi</taxon>
        <taxon>Dikarya</taxon>
        <taxon>Basidiomycota</taxon>
        <taxon>Agaricomycotina</taxon>
        <taxon>Agaricomycetes</taxon>
        <taxon>Agaricomycetidae</taxon>
        <taxon>Agaricales</taxon>
        <taxon>Agaricineae</taxon>
        <taxon>Galeropsidaceae</taxon>
        <taxon>Panaeolus</taxon>
    </lineage>
</organism>